<comment type="caution">
    <text evidence="7">The sequence shown here is derived from an EMBL/GenBank/DDBJ whole genome shotgun (WGS) entry which is preliminary data.</text>
</comment>
<dbReference type="Gene3D" id="3.40.50.300">
    <property type="entry name" value="P-loop containing nucleotide triphosphate hydrolases"/>
    <property type="match status" value="1"/>
</dbReference>
<dbReference type="GO" id="GO:0005524">
    <property type="term" value="F:ATP binding"/>
    <property type="evidence" value="ECO:0007669"/>
    <property type="project" value="UniProtKB-KW"/>
</dbReference>
<dbReference type="SUPFAM" id="SSF52540">
    <property type="entry name" value="P-loop containing nucleoside triphosphate hydrolases"/>
    <property type="match status" value="1"/>
</dbReference>
<dbReference type="SMART" id="SM00382">
    <property type="entry name" value="AAA"/>
    <property type="match status" value="1"/>
</dbReference>
<evidence type="ECO:0000256" key="1">
    <source>
        <dbReference type="ARBA" id="ARBA00005417"/>
    </source>
</evidence>
<dbReference type="PANTHER" id="PTHR43335">
    <property type="entry name" value="ABC TRANSPORTER, ATP-BINDING PROTEIN"/>
    <property type="match status" value="1"/>
</dbReference>
<keyword evidence="3" id="KW-0547">Nucleotide-binding</keyword>
<evidence type="ECO:0000256" key="3">
    <source>
        <dbReference type="ARBA" id="ARBA00022741"/>
    </source>
</evidence>
<dbReference type="PANTHER" id="PTHR43335:SF4">
    <property type="entry name" value="ABC TRANSPORTER, ATP-BINDING PROTEIN"/>
    <property type="match status" value="1"/>
</dbReference>
<dbReference type="RefSeq" id="WP_344101871.1">
    <property type="nucleotide sequence ID" value="NZ_BAAANL010000003.1"/>
</dbReference>
<feature type="domain" description="ABC transporter" evidence="6">
    <location>
        <begin position="2"/>
        <end position="227"/>
    </location>
</feature>
<name>A0ABN2NDC0_9MICO</name>
<dbReference type="InterPro" id="IPR027417">
    <property type="entry name" value="P-loop_NTPase"/>
</dbReference>
<gene>
    <name evidence="7" type="ORF">GCM10009751_18520</name>
</gene>
<evidence type="ECO:0000259" key="6">
    <source>
        <dbReference type="PROSITE" id="PS50893"/>
    </source>
</evidence>
<evidence type="ECO:0000256" key="5">
    <source>
        <dbReference type="SAM" id="MobiDB-lite"/>
    </source>
</evidence>
<evidence type="ECO:0000256" key="2">
    <source>
        <dbReference type="ARBA" id="ARBA00022448"/>
    </source>
</evidence>
<organism evidence="7 8">
    <name type="scientific">Myceligenerans crystallogenes</name>
    <dbReference type="NCBI Taxonomy" id="316335"/>
    <lineage>
        <taxon>Bacteria</taxon>
        <taxon>Bacillati</taxon>
        <taxon>Actinomycetota</taxon>
        <taxon>Actinomycetes</taxon>
        <taxon>Micrococcales</taxon>
        <taxon>Promicromonosporaceae</taxon>
        <taxon>Myceligenerans</taxon>
    </lineage>
</organism>
<evidence type="ECO:0000313" key="8">
    <source>
        <dbReference type="Proteomes" id="UP001501094"/>
    </source>
</evidence>
<dbReference type="InterPro" id="IPR003593">
    <property type="entry name" value="AAA+_ATPase"/>
</dbReference>
<accession>A0ABN2NDC0</accession>
<proteinExistence type="inferred from homology"/>
<feature type="region of interest" description="Disordered" evidence="5">
    <location>
        <begin position="297"/>
        <end position="341"/>
    </location>
</feature>
<comment type="similarity">
    <text evidence="1">Belongs to the ABC transporter superfamily.</text>
</comment>
<evidence type="ECO:0000313" key="7">
    <source>
        <dbReference type="EMBL" id="GAA1861158.1"/>
    </source>
</evidence>
<keyword evidence="2" id="KW-0813">Transport</keyword>
<reference evidence="7 8" key="1">
    <citation type="journal article" date="2019" name="Int. J. Syst. Evol. Microbiol.">
        <title>The Global Catalogue of Microorganisms (GCM) 10K type strain sequencing project: providing services to taxonomists for standard genome sequencing and annotation.</title>
        <authorList>
            <consortium name="The Broad Institute Genomics Platform"/>
            <consortium name="The Broad Institute Genome Sequencing Center for Infectious Disease"/>
            <person name="Wu L."/>
            <person name="Ma J."/>
        </authorList>
    </citation>
    <scope>NUCLEOTIDE SEQUENCE [LARGE SCALE GENOMIC DNA]</scope>
    <source>
        <strain evidence="7 8">JCM 14326</strain>
    </source>
</reference>
<sequence length="341" mass="35497">MIEAHGLAKRYGSKTAVDNISFTVQPGRVTGFLGPNGAGKSTTMRMIMGLDRPTAGTVTVNGRPYARHARPLAEVGALLEAKAVHSGRSAFNHLRALAATHGIPQQRVHDVIELTGLESVARKRVGGFSLGMGQRLGIAAALIGDPKTLILDEPVNGLDPEGVIWVRNLAKRLAADGRTVFLSSHLMSEVALTADHVLVIGRGRILADTSVEDLIAASERKHVRVRSPQAGDLASLLAQKDAVVTTLEPGVLEITGPDAASVGELAAAARIVLHELTPIRSTLEEAYMSLTADSVEYRSEDSRQGTTPPAAGGASTGEPVAVGTTPSAAGAQATAVEGSDR</sequence>
<dbReference type="Pfam" id="PF00005">
    <property type="entry name" value="ABC_tran"/>
    <property type="match status" value="1"/>
</dbReference>
<keyword evidence="4 7" id="KW-0067">ATP-binding</keyword>
<dbReference type="Proteomes" id="UP001501094">
    <property type="component" value="Unassembled WGS sequence"/>
</dbReference>
<dbReference type="InterPro" id="IPR003439">
    <property type="entry name" value="ABC_transporter-like_ATP-bd"/>
</dbReference>
<dbReference type="PROSITE" id="PS50893">
    <property type="entry name" value="ABC_TRANSPORTER_2"/>
    <property type="match status" value="1"/>
</dbReference>
<dbReference type="EMBL" id="BAAANL010000003">
    <property type="protein sequence ID" value="GAA1861158.1"/>
    <property type="molecule type" value="Genomic_DNA"/>
</dbReference>
<protein>
    <submittedName>
        <fullName evidence="7">ABC transporter ATP-binding protein</fullName>
    </submittedName>
</protein>
<evidence type="ECO:0000256" key="4">
    <source>
        <dbReference type="ARBA" id="ARBA00022840"/>
    </source>
</evidence>
<keyword evidence="8" id="KW-1185">Reference proteome</keyword>